<name>W5YHG4_9GAMM</name>
<dbReference type="Proteomes" id="UP000061489">
    <property type="component" value="Chromosome"/>
</dbReference>
<evidence type="ECO:0000259" key="2">
    <source>
        <dbReference type="Pfam" id="PF04187"/>
    </source>
</evidence>
<dbReference type="HOGENOM" id="CLU_035488_0_0_6"/>
<organism evidence="3 4">
    <name type="scientific">Marinobacter similis</name>
    <dbReference type="NCBI Taxonomy" id="1420916"/>
    <lineage>
        <taxon>Bacteria</taxon>
        <taxon>Pseudomonadati</taxon>
        <taxon>Pseudomonadota</taxon>
        <taxon>Gammaproteobacteria</taxon>
        <taxon>Pseudomonadales</taxon>
        <taxon>Marinobacteraceae</taxon>
        <taxon>Marinobacter</taxon>
    </lineage>
</organism>
<feature type="domain" description="Haem-binding uptake Tiki superfamily ChaN" evidence="2">
    <location>
        <begin position="55"/>
        <end position="263"/>
    </location>
</feature>
<dbReference type="PIRSF" id="PIRSF020419">
    <property type="entry name" value="Fe_uptake_reg_CjrA_prd"/>
    <property type="match status" value="1"/>
</dbReference>
<proteinExistence type="predicted"/>
<dbReference type="AlphaFoldDB" id="W5YHG4"/>
<gene>
    <name evidence="3" type="ORF">AU14_08645</name>
</gene>
<dbReference type="CDD" id="cd14727">
    <property type="entry name" value="ChanN-like"/>
    <property type="match status" value="1"/>
</dbReference>
<evidence type="ECO:0000313" key="4">
    <source>
        <dbReference type="Proteomes" id="UP000061489"/>
    </source>
</evidence>
<dbReference type="RefSeq" id="WP_094191185.1">
    <property type="nucleotide sequence ID" value="NZ_CP007151.1"/>
</dbReference>
<dbReference type="OrthoDB" id="1680202at2"/>
<dbReference type="Gene3D" id="3.40.50.11550">
    <property type="match status" value="1"/>
</dbReference>
<keyword evidence="4" id="KW-1185">Reference proteome</keyword>
<accession>W5YHG4</accession>
<keyword evidence="1" id="KW-0732">Signal</keyword>
<dbReference type="SUPFAM" id="SSF159501">
    <property type="entry name" value="EreA/ChaN-like"/>
    <property type="match status" value="1"/>
</dbReference>
<protein>
    <submittedName>
        <fullName evidence="3">Ferric uptake regulator, CjrA</fullName>
    </submittedName>
</protein>
<dbReference type="STRING" id="1420916.AU14_08645"/>
<feature type="signal peptide" evidence="1">
    <location>
        <begin position="1"/>
        <end position="22"/>
    </location>
</feature>
<dbReference type="KEGG" id="msx:AU14_08645"/>
<dbReference type="Pfam" id="PF04187">
    <property type="entry name" value="Cofac_haem_bdg"/>
    <property type="match status" value="1"/>
</dbReference>
<evidence type="ECO:0000313" key="3">
    <source>
        <dbReference type="EMBL" id="AHI28657.1"/>
    </source>
</evidence>
<dbReference type="EMBL" id="CP007151">
    <property type="protein sequence ID" value="AHI28657.1"/>
    <property type="molecule type" value="Genomic_DNA"/>
</dbReference>
<feature type="chain" id="PRO_5004874716" evidence="1">
    <location>
        <begin position="23"/>
        <end position="333"/>
    </location>
</feature>
<sequence length="333" mass="36763">MRPPLITLLLSSLITLAGCATALDPPATLEAPETQYDATIVDADNGTSLSIAALADALTEADVIVVGEYHGHHGSHLLQSRLQAALYRQNPALVLTMEQFDLDHQRELDRYLAGETGEAELIEDASAWDNYRASYRPLIELAKARAMPVIAANAPSQVVRCVGRQGPDYLDTLPADVRAQLPANPFTDTPGYREKFVTALTGGHGIGEEGMNERMQNIYKAQLLRDNTMAVEILRARKLYPGHQILHLTGTFHSEERLGTVALLKQRAPELDVVVLTPIFWPTGQSQPNLEDQRSKGDYLYFLQPLPKEYRDAERARAAMSDRFSQAKSASCE</sequence>
<dbReference type="InterPro" id="IPR016773">
    <property type="entry name" value="Fe3_uptake_reg_CjrA_prd"/>
</dbReference>
<dbReference type="PROSITE" id="PS51257">
    <property type="entry name" value="PROKAR_LIPOPROTEIN"/>
    <property type="match status" value="1"/>
</dbReference>
<dbReference type="InterPro" id="IPR007314">
    <property type="entry name" value="Cofac_haem-bd_dom"/>
</dbReference>
<evidence type="ECO:0000256" key="1">
    <source>
        <dbReference type="SAM" id="SignalP"/>
    </source>
</evidence>
<reference evidence="3 4" key="1">
    <citation type="journal article" date="2014" name="Genome Announc.">
        <title>Draft Genome Sequences of Marinobacter similis A3d10T and Marinobacter salarius R9SW1T.</title>
        <authorList>
            <person name="Ivanova E.P."/>
            <person name="Ng H.J."/>
            <person name="Webb H.K."/>
            <person name="Feng G."/>
            <person name="Oshima K."/>
            <person name="Hattori M."/>
            <person name="Ohkuma M."/>
            <person name="Sergeev A.F."/>
            <person name="Mikhailov V.V."/>
            <person name="Crawford R.J."/>
            <person name="Sawabe T."/>
        </authorList>
    </citation>
    <scope>NUCLEOTIDE SEQUENCE [LARGE SCALE GENOMIC DNA]</scope>
    <source>
        <strain evidence="3 4">A3d10</strain>
    </source>
</reference>